<name>A0A6A6XZM0_9PLEO</name>
<dbReference type="OrthoDB" id="2418081at2759"/>
<dbReference type="InterPro" id="IPR003140">
    <property type="entry name" value="PLipase/COase/thioEstase"/>
</dbReference>
<feature type="domain" description="Phospholipase/carboxylesterase/thioesterase" evidence="2">
    <location>
        <begin position="20"/>
        <end position="181"/>
    </location>
</feature>
<proteinExistence type="inferred from homology"/>
<sequence length="304" mass="34666">MPKPTQEYPSPLIFPPTSGNHETTLIVLHGRGSSAEKFAAPLLEHLVSPRSTTSLEPQPQTFQSHFPNTKFIFPTASRRRAVAYNRSFTHQWFDMYPLDQYPPEYREHIQHPGLKESAEFVHGLLAKAIEEVGAKNVVLMGLSQGCAIGLTSLLLWRGEELNGFVGMCGWLPLRKSMAEVLKDTEEVREEDEDNPFEEDAFQEDKTKLEHTVDWLREELDFPSPASIAEGEKKTLFNETPLFLGHGTEDPKVPYQLGKQSTEFLNNIGVDVTWKEYPGLGHWYSEDMLRDIVEWLKNREGKNLV</sequence>
<dbReference type="InterPro" id="IPR029058">
    <property type="entry name" value="AB_hydrolase_fold"/>
</dbReference>
<comment type="similarity">
    <text evidence="1">Belongs to the AB hydrolase superfamily. AB hydrolase 2 family.</text>
</comment>
<gene>
    <name evidence="3" type="ORF">K505DRAFT_227227</name>
</gene>
<evidence type="ECO:0000256" key="1">
    <source>
        <dbReference type="ARBA" id="ARBA00006499"/>
    </source>
</evidence>
<dbReference type="SUPFAM" id="SSF53474">
    <property type="entry name" value="alpha/beta-Hydrolases"/>
    <property type="match status" value="1"/>
</dbReference>
<protein>
    <submittedName>
        <fullName evidence="3">Phospholipase/carboxylesterase family protein-like protein</fullName>
    </submittedName>
</protein>
<dbReference type="GO" id="GO:0008474">
    <property type="term" value="F:palmitoyl-(protein) hydrolase activity"/>
    <property type="evidence" value="ECO:0007669"/>
    <property type="project" value="TreeGrafter"/>
</dbReference>
<dbReference type="EMBL" id="MU001738">
    <property type="protein sequence ID" value="KAF2801184.1"/>
    <property type="molecule type" value="Genomic_DNA"/>
</dbReference>
<evidence type="ECO:0000313" key="3">
    <source>
        <dbReference type="EMBL" id="KAF2801184.1"/>
    </source>
</evidence>
<dbReference type="GO" id="GO:0005737">
    <property type="term" value="C:cytoplasm"/>
    <property type="evidence" value="ECO:0007669"/>
    <property type="project" value="TreeGrafter"/>
</dbReference>
<dbReference type="AlphaFoldDB" id="A0A6A6XZM0"/>
<evidence type="ECO:0000313" key="4">
    <source>
        <dbReference type="Proteomes" id="UP000799757"/>
    </source>
</evidence>
<accession>A0A6A6XZM0</accession>
<keyword evidence="4" id="KW-1185">Reference proteome</keyword>
<dbReference type="PANTHER" id="PTHR10655:SF64">
    <property type="entry name" value="PHOSPHOLIPASE_CARBOXYLESTERASE_THIOESTERASE DOMAIN-CONTAINING PROTEIN"/>
    <property type="match status" value="1"/>
</dbReference>
<dbReference type="Pfam" id="PF02230">
    <property type="entry name" value="Abhydrolase_2"/>
    <property type="match status" value="2"/>
</dbReference>
<feature type="domain" description="Phospholipase/carboxylesterase/thioesterase" evidence="2">
    <location>
        <begin position="232"/>
        <end position="296"/>
    </location>
</feature>
<dbReference type="GO" id="GO:0052689">
    <property type="term" value="F:carboxylic ester hydrolase activity"/>
    <property type="evidence" value="ECO:0007669"/>
    <property type="project" value="TreeGrafter"/>
</dbReference>
<dbReference type="PANTHER" id="PTHR10655">
    <property type="entry name" value="LYSOPHOSPHOLIPASE-RELATED"/>
    <property type="match status" value="1"/>
</dbReference>
<dbReference type="Proteomes" id="UP000799757">
    <property type="component" value="Unassembled WGS sequence"/>
</dbReference>
<dbReference type="Gene3D" id="3.40.50.1820">
    <property type="entry name" value="alpha/beta hydrolase"/>
    <property type="match status" value="1"/>
</dbReference>
<reference evidence="3" key="1">
    <citation type="journal article" date="2020" name="Stud. Mycol.">
        <title>101 Dothideomycetes genomes: a test case for predicting lifestyles and emergence of pathogens.</title>
        <authorList>
            <person name="Haridas S."/>
            <person name="Albert R."/>
            <person name="Binder M."/>
            <person name="Bloem J."/>
            <person name="Labutti K."/>
            <person name="Salamov A."/>
            <person name="Andreopoulos B."/>
            <person name="Baker S."/>
            <person name="Barry K."/>
            <person name="Bills G."/>
            <person name="Bluhm B."/>
            <person name="Cannon C."/>
            <person name="Castanera R."/>
            <person name="Culley D."/>
            <person name="Daum C."/>
            <person name="Ezra D."/>
            <person name="Gonzalez J."/>
            <person name="Henrissat B."/>
            <person name="Kuo A."/>
            <person name="Liang C."/>
            <person name="Lipzen A."/>
            <person name="Lutzoni F."/>
            <person name="Magnuson J."/>
            <person name="Mondo S."/>
            <person name="Nolan M."/>
            <person name="Ohm R."/>
            <person name="Pangilinan J."/>
            <person name="Park H.-J."/>
            <person name="Ramirez L."/>
            <person name="Alfaro M."/>
            <person name="Sun H."/>
            <person name="Tritt A."/>
            <person name="Yoshinaga Y."/>
            <person name="Zwiers L.-H."/>
            <person name="Turgeon B."/>
            <person name="Goodwin S."/>
            <person name="Spatafora J."/>
            <person name="Crous P."/>
            <person name="Grigoriev I."/>
        </authorList>
    </citation>
    <scope>NUCLEOTIDE SEQUENCE</scope>
    <source>
        <strain evidence="3">CBS 109.77</strain>
    </source>
</reference>
<dbReference type="InterPro" id="IPR050565">
    <property type="entry name" value="LYPA1-2/EST-like"/>
</dbReference>
<evidence type="ECO:0000259" key="2">
    <source>
        <dbReference type="Pfam" id="PF02230"/>
    </source>
</evidence>
<organism evidence="3 4">
    <name type="scientific">Melanomma pulvis-pyrius CBS 109.77</name>
    <dbReference type="NCBI Taxonomy" id="1314802"/>
    <lineage>
        <taxon>Eukaryota</taxon>
        <taxon>Fungi</taxon>
        <taxon>Dikarya</taxon>
        <taxon>Ascomycota</taxon>
        <taxon>Pezizomycotina</taxon>
        <taxon>Dothideomycetes</taxon>
        <taxon>Pleosporomycetidae</taxon>
        <taxon>Pleosporales</taxon>
        <taxon>Melanommataceae</taxon>
        <taxon>Melanomma</taxon>
    </lineage>
</organism>